<sequence>MSKLRIHNFSFGKAGSNFLTKTWLDTSSNPPRKQIVHYYLNEKYLNNDFHSDHTSRLDPTENRSSSSSTPTTATPTLNDSASNSLNREYNIFFPGDIQLTRSDFIKYLNSDYPFEEDEEMKQQENSPPAILEVYYENVFDLLHEKFPNSVAYLIIQPSQLDFTSFIYEYENFYVKGNANRLLLEILNDLFPHENFGQDHCEACVHLLAFSKGCVPLNALICEVTNFKMYLEQQKQQENSSLYSMMGTSLTFDHWNHSFKYRHWDEHPNPFVQKCYRVPLLQEPIPQQQHNNFMNCMQQAVNFFTQQVQTIYYLDCHRFITDEVLLQKFYTFFLHKNESRPFILRSSLSRSNPYLMIKIYQTPLAEEKGIYRRHIKVESELFMKTLKKAHVALCKDNSSPICPHLVYQYYYGELQNRVNSFVLHFKLLKDFQV</sequence>
<dbReference type="OrthoDB" id="10259310at2759"/>
<accession>A0A6A5BXY4</accession>
<gene>
    <name evidence="2" type="ORF">FDP41_002270</name>
</gene>
<dbReference type="PANTHER" id="PTHR31296:SF1">
    <property type="entry name" value="MITOCHONDRIAL PROTEIN C2ORF69"/>
    <property type="match status" value="1"/>
</dbReference>
<dbReference type="VEuPathDB" id="AmoebaDB:NfTy_042900"/>
<proteinExistence type="predicted"/>
<evidence type="ECO:0000256" key="1">
    <source>
        <dbReference type="SAM" id="MobiDB-lite"/>
    </source>
</evidence>
<feature type="compositionally biased region" description="Low complexity" evidence="1">
    <location>
        <begin position="64"/>
        <end position="76"/>
    </location>
</feature>
<evidence type="ECO:0000313" key="2">
    <source>
        <dbReference type="EMBL" id="KAF0978450.1"/>
    </source>
</evidence>
<dbReference type="VEuPathDB" id="AmoebaDB:NF0103800"/>
<protein>
    <submittedName>
        <fullName evidence="2">Uncharacterized protein</fullName>
    </submittedName>
</protein>
<dbReference type="InterPro" id="IPR018881">
    <property type="entry name" value="C2orf69_mit"/>
</dbReference>
<evidence type="ECO:0000313" key="3">
    <source>
        <dbReference type="Proteomes" id="UP000444721"/>
    </source>
</evidence>
<dbReference type="Pfam" id="PF10561">
    <property type="entry name" value="C2orf69"/>
    <property type="match status" value="1"/>
</dbReference>
<dbReference type="PANTHER" id="PTHR31296">
    <property type="entry name" value="UPF0565 PROTEIN C2ORF69"/>
    <property type="match status" value="1"/>
</dbReference>
<dbReference type="Proteomes" id="UP000444721">
    <property type="component" value="Unassembled WGS sequence"/>
</dbReference>
<dbReference type="EMBL" id="VFQX01000029">
    <property type="protein sequence ID" value="KAF0978450.1"/>
    <property type="molecule type" value="Genomic_DNA"/>
</dbReference>
<feature type="compositionally biased region" description="Basic and acidic residues" evidence="1">
    <location>
        <begin position="50"/>
        <end position="61"/>
    </location>
</feature>
<dbReference type="AlphaFoldDB" id="A0A6A5BXY4"/>
<dbReference type="GeneID" id="68109488"/>
<dbReference type="GO" id="GO:0005739">
    <property type="term" value="C:mitochondrion"/>
    <property type="evidence" value="ECO:0007669"/>
    <property type="project" value="TreeGrafter"/>
</dbReference>
<dbReference type="VEuPathDB" id="AmoebaDB:FDP41_002270"/>
<keyword evidence="3" id="KW-1185">Reference proteome</keyword>
<organism evidence="2 3">
    <name type="scientific">Naegleria fowleri</name>
    <name type="common">Brain eating amoeba</name>
    <dbReference type="NCBI Taxonomy" id="5763"/>
    <lineage>
        <taxon>Eukaryota</taxon>
        <taxon>Discoba</taxon>
        <taxon>Heterolobosea</taxon>
        <taxon>Tetramitia</taxon>
        <taxon>Eutetramitia</taxon>
        <taxon>Vahlkampfiidae</taxon>
        <taxon>Naegleria</taxon>
    </lineage>
</organism>
<feature type="region of interest" description="Disordered" evidence="1">
    <location>
        <begin position="50"/>
        <end position="81"/>
    </location>
</feature>
<comment type="caution">
    <text evidence="2">The sequence shown here is derived from an EMBL/GenBank/DDBJ whole genome shotgun (WGS) entry which is preliminary data.</text>
</comment>
<dbReference type="OMA" id="YEYENFY"/>
<dbReference type="RefSeq" id="XP_044563163.1">
    <property type="nucleotide sequence ID" value="XM_044705446.1"/>
</dbReference>
<reference evidence="2 3" key="1">
    <citation type="journal article" date="2019" name="Sci. Rep.">
        <title>Nanopore sequencing improves the draft genome of the human pathogenic amoeba Naegleria fowleri.</title>
        <authorList>
            <person name="Liechti N."/>
            <person name="Schurch N."/>
            <person name="Bruggmann R."/>
            <person name="Wittwer M."/>
        </authorList>
    </citation>
    <scope>NUCLEOTIDE SEQUENCE [LARGE SCALE GENOMIC DNA]</scope>
    <source>
        <strain evidence="2 3">ATCC 30894</strain>
    </source>
</reference>
<name>A0A6A5BXY4_NAEFO</name>